<dbReference type="PANTHER" id="PTHR38465:SF1">
    <property type="entry name" value="HTH-TYPE TRANSCRIPTIONAL REGULATOR MJ1563-RELATED"/>
    <property type="match status" value="1"/>
</dbReference>
<keyword evidence="3" id="KW-0804">Transcription</keyword>
<keyword evidence="6" id="KW-1185">Reference proteome</keyword>
<dbReference type="KEGG" id="pnp:IJ22_10550"/>
<accession>A0A0U2W225</accession>
<dbReference type="InterPro" id="IPR036390">
    <property type="entry name" value="WH_DNA-bd_sf"/>
</dbReference>
<dbReference type="Proteomes" id="UP000061660">
    <property type="component" value="Chromosome"/>
</dbReference>
<feature type="domain" description="HTH marR-type" evidence="4">
    <location>
        <begin position="40"/>
        <end position="85"/>
    </location>
</feature>
<evidence type="ECO:0000313" key="5">
    <source>
        <dbReference type="EMBL" id="ALS21437.1"/>
    </source>
</evidence>
<dbReference type="OrthoDB" id="2611006at2"/>
<protein>
    <submittedName>
        <fullName evidence="5">Helix-turn-helix domain-containing protein</fullName>
    </submittedName>
</protein>
<reference evidence="5 6" key="2">
    <citation type="journal article" date="2016" name="Genome Announc.">
        <title>Complete Genome Sequences of Two Interactive Moderate Thermophiles, Paenibacillus napthalenovorans 32O-Y and Paenibacillus sp. 32O-W.</title>
        <authorList>
            <person name="Butler R.R.III."/>
            <person name="Wang J."/>
            <person name="Stark B.C."/>
            <person name="Pombert J.F."/>
        </authorList>
    </citation>
    <scope>NUCLEOTIDE SEQUENCE [LARGE SCALE GENOMIC DNA]</scope>
    <source>
        <strain evidence="5 6">32O-Y</strain>
    </source>
</reference>
<name>A0A0U2W225_9BACL</name>
<dbReference type="SUPFAM" id="SSF46785">
    <property type="entry name" value="Winged helix' DNA-binding domain"/>
    <property type="match status" value="1"/>
</dbReference>
<dbReference type="STRING" id="162209.IJ22_10550"/>
<keyword evidence="2" id="KW-0238">DNA-binding</keyword>
<dbReference type="InterPro" id="IPR036388">
    <property type="entry name" value="WH-like_DNA-bd_sf"/>
</dbReference>
<evidence type="ECO:0000256" key="1">
    <source>
        <dbReference type="ARBA" id="ARBA00023015"/>
    </source>
</evidence>
<dbReference type="PATRIC" id="fig|162209.4.peg.1125"/>
<dbReference type="GO" id="GO:0003677">
    <property type="term" value="F:DNA binding"/>
    <property type="evidence" value="ECO:0007669"/>
    <property type="project" value="UniProtKB-KW"/>
</dbReference>
<evidence type="ECO:0000259" key="4">
    <source>
        <dbReference type="Pfam" id="PF01047"/>
    </source>
</evidence>
<dbReference type="RefSeq" id="WP_054819954.1">
    <property type="nucleotide sequence ID" value="NZ_CP013652.1"/>
</dbReference>
<sequence>MNSKPQSFAELKQAASNHLSLSFETDGFSPLVGRIFALLLFAAEPLSLQEMADELGVTKAAVSVQVRALEKHCMCQKIPTGNDRKDYYYIAEDFSTITLRTMRHKVESITKQVDESLSILSQIDNVTEEEQASFQVTKRRFIESAAMYRLVMSRLEGIEEEWVRIREQL</sequence>
<evidence type="ECO:0000313" key="6">
    <source>
        <dbReference type="Proteomes" id="UP000061660"/>
    </source>
</evidence>
<evidence type="ECO:0000256" key="3">
    <source>
        <dbReference type="ARBA" id="ARBA00023163"/>
    </source>
</evidence>
<organism evidence="5 6">
    <name type="scientific">Paenibacillus naphthalenovorans</name>
    <dbReference type="NCBI Taxonomy" id="162209"/>
    <lineage>
        <taxon>Bacteria</taxon>
        <taxon>Bacillati</taxon>
        <taxon>Bacillota</taxon>
        <taxon>Bacilli</taxon>
        <taxon>Bacillales</taxon>
        <taxon>Paenibacillaceae</taxon>
        <taxon>Paenibacillus</taxon>
    </lineage>
</organism>
<dbReference type="GO" id="GO:0003700">
    <property type="term" value="F:DNA-binding transcription factor activity"/>
    <property type="evidence" value="ECO:0007669"/>
    <property type="project" value="InterPro"/>
</dbReference>
<proteinExistence type="predicted"/>
<gene>
    <name evidence="5" type="ORF">IJ22_10550</name>
</gene>
<dbReference type="EMBL" id="CP013652">
    <property type="protein sequence ID" value="ALS21437.1"/>
    <property type="molecule type" value="Genomic_DNA"/>
</dbReference>
<dbReference type="InterPro" id="IPR052362">
    <property type="entry name" value="HTH-GbsR_regulator"/>
</dbReference>
<dbReference type="Pfam" id="PF01047">
    <property type="entry name" value="MarR"/>
    <property type="match status" value="1"/>
</dbReference>
<dbReference type="AlphaFoldDB" id="A0A0U2W225"/>
<evidence type="ECO:0000256" key="2">
    <source>
        <dbReference type="ARBA" id="ARBA00023125"/>
    </source>
</evidence>
<reference evidence="6" key="1">
    <citation type="submission" date="2015-12" db="EMBL/GenBank/DDBJ databases">
        <title>Complete genome sequences of two moderately thermophilic Paenibacillus species.</title>
        <authorList>
            <person name="Butler R.III."/>
            <person name="Wang J."/>
            <person name="Stark B.C."/>
            <person name="Pombert J.-F."/>
        </authorList>
    </citation>
    <scope>NUCLEOTIDE SEQUENCE [LARGE SCALE GENOMIC DNA]</scope>
    <source>
        <strain evidence="6">32O-Y</strain>
    </source>
</reference>
<dbReference type="Gene3D" id="1.10.10.10">
    <property type="entry name" value="Winged helix-like DNA-binding domain superfamily/Winged helix DNA-binding domain"/>
    <property type="match status" value="1"/>
</dbReference>
<keyword evidence="1" id="KW-0805">Transcription regulation</keyword>
<dbReference type="InterPro" id="IPR000835">
    <property type="entry name" value="HTH_MarR-typ"/>
</dbReference>
<dbReference type="PANTHER" id="PTHR38465">
    <property type="entry name" value="HTH-TYPE TRANSCRIPTIONAL REGULATOR MJ1563-RELATED"/>
    <property type="match status" value="1"/>
</dbReference>